<evidence type="ECO:0000256" key="3">
    <source>
        <dbReference type="ARBA" id="ARBA00022614"/>
    </source>
</evidence>
<dbReference type="GO" id="GO:0005576">
    <property type="term" value="C:extracellular region"/>
    <property type="evidence" value="ECO:0007669"/>
    <property type="project" value="UniProtKB-SubCell"/>
</dbReference>
<gene>
    <name evidence="5" type="ORF">EZJ58_3270</name>
</gene>
<accession>A0A4V2Q324</accession>
<keyword evidence="4" id="KW-0677">Repeat</keyword>
<comment type="similarity">
    <text evidence="2">Belongs to the LRR-containing bacterial E3 ligase family.</text>
</comment>
<reference evidence="5 6" key="1">
    <citation type="submission" date="2019-02" db="EMBL/GenBank/DDBJ databases">
        <title>Investigation of anaerobic lignin degradation for improved lignocellulosic biofuels.</title>
        <authorList>
            <person name="Deangelis K."/>
        </authorList>
    </citation>
    <scope>NUCLEOTIDE SEQUENCE [LARGE SCALE GENOMIC DNA]</scope>
    <source>
        <strain evidence="5 6">159R</strain>
    </source>
</reference>
<dbReference type="PANTHER" id="PTHR47114:SF2">
    <property type="entry name" value="OLIGODENDROCYTE-MYELIN GLYCOPROTEIN"/>
    <property type="match status" value="1"/>
</dbReference>
<dbReference type="EMBL" id="SJOI01000001">
    <property type="protein sequence ID" value="TCL05108.1"/>
    <property type="molecule type" value="Genomic_DNA"/>
</dbReference>
<dbReference type="SUPFAM" id="SSF52058">
    <property type="entry name" value="L domain-like"/>
    <property type="match status" value="1"/>
</dbReference>
<evidence type="ECO:0000256" key="4">
    <source>
        <dbReference type="ARBA" id="ARBA00022737"/>
    </source>
</evidence>
<dbReference type="AlphaFoldDB" id="A0A4V2Q324"/>
<dbReference type="Gene3D" id="3.80.10.10">
    <property type="entry name" value="Ribonuclease Inhibitor"/>
    <property type="match status" value="1"/>
</dbReference>
<dbReference type="OrthoDB" id="6509885at2"/>
<name>A0A4V2Q324_9GAMM</name>
<dbReference type="Pfam" id="PF00560">
    <property type="entry name" value="LRR_1"/>
    <property type="match status" value="1"/>
</dbReference>
<dbReference type="PANTHER" id="PTHR47114">
    <property type="match status" value="1"/>
</dbReference>
<comment type="caution">
    <text evidence="5">The sequence shown here is derived from an EMBL/GenBank/DDBJ whole genome shotgun (WGS) entry which is preliminary data.</text>
</comment>
<keyword evidence="6" id="KW-1185">Reference proteome</keyword>
<organism evidence="5 6">
    <name type="scientific">Sodalis ligni</name>
    <dbReference type="NCBI Taxonomy" id="2697027"/>
    <lineage>
        <taxon>Bacteria</taxon>
        <taxon>Pseudomonadati</taxon>
        <taxon>Pseudomonadota</taxon>
        <taxon>Gammaproteobacteria</taxon>
        <taxon>Enterobacterales</taxon>
        <taxon>Bruguierivoracaceae</taxon>
        <taxon>Sodalis</taxon>
    </lineage>
</organism>
<dbReference type="InterPro" id="IPR032675">
    <property type="entry name" value="LRR_dom_sf"/>
</dbReference>
<evidence type="ECO:0000256" key="2">
    <source>
        <dbReference type="ARBA" id="ARBA00009868"/>
    </source>
</evidence>
<dbReference type="PROSITE" id="PS51450">
    <property type="entry name" value="LRR"/>
    <property type="match status" value="1"/>
</dbReference>
<dbReference type="InterPro" id="IPR051071">
    <property type="entry name" value="LRR-bact_E3_ubiq_ligases"/>
</dbReference>
<evidence type="ECO:0000256" key="1">
    <source>
        <dbReference type="ARBA" id="ARBA00004613"/>
    </source>
</evidence>
<dbReference type="SMART" id="SM00364">
    <property type="entry name" value="LRR_BAC"/>
    <property type="match status" value="4"/>
</dbReference>
<dbReference type="InterPro" id="IPR001611">
    <property type="entry name" value="Leu-rich_rpt"/>
</dbReference>
<sequence>MINIRSSLSAQTVTINYSDPETLHTLLWQIWENEARPGQGEKRSIAVQRMMECERNDSNILDLSSLGLTSLPPVLPKKHQILDIHDNQLSDITPVLAPNLMELNASDNRLTILPDMNNHYKLKSLNVSHNHLTVLSDNLPPALEILNIGNNRLKKLPQLPLFLVEFDAHNNDLMNFDEALPATLQFLDLRNNLRLTRLSAEMQQQLINLFVSGPRSESKISGSPIDLKKFFADERLFISIFGNVP</sequence>
<dbReference type="Proteomes" id="UP000294555">
    <property type="component" value="Unassembled WGS sequence"/>
</dbReference>
<evidence type="ECO:0000313" key="6">
    <source>
        <dbReference type="Proteomes" id="UP000294555"/>
    </source>
</evidence>
<dbReference type="RefSeq" id="WP_132923839.1">
    <property type="nucleotide sequence ID" value="NZ_SJOI01000001.1"/>
</dbReference>
<comment type="subcellular location">
    <subcellularLocation>
        <location evidence="1">Secreted</location>
    </subcellularLocation>
</comment>
<protein>
    <submittedName>
        <fullName evidence="5">Type III secretion system (T3SS) leucine rich repeat protein</fullName>
    </submittedName>
</protein>
<proteinExistence type="inferred from homology"/>
<keyword evidence="3" id="KW-0433">Leucine-rich repeat</keyword>
<evidence type="ECO:0000313" key="5">
    <source>
        <dbReference type="EMBL" id="TCL05108.1"/>
    </source>
</evidence>